<dbReference type="GO" id="GO:0003676">
    <property type="term" value="F:nucleic acid binding"/>
    <property type="evidence" value="ECO:0007669"/>
    <property type="project" value="InterPro"/>
</dbReference>
<proteinExistence type="predicted"/>
<sequence>MAHASIARNDIDKTKLWHLRLGHVSERGLIELEKQNLLKGDKLDKLEFCEHCVLGKSHRVKFGTGIHVSSRPFEYVHADLWGPSRVKTLGGGSYFLTIIDDFTRRVWLYVLKDKTETYKKFRDWYTLIQNQLETKLKVLRTDNGLEFLSEQFAEFCRNQGIKRHRTVPHTPQQNGLAERMNRTILERVRCMLLGSGLSKKFWGEAATTAAYLINRCPSSALNNKTPMEAWHGKPVDYSNLRVFGSLAYAHVKEGKLEPRAVKCVFIGYPDGVKGYKLWKLEKGGGKCIISRDVTFDETKLGILEEQQMEESSSKDHVQFEVESSTHSSEINQTENSEEITDGASSSGEVARNQDISSYQLVRDRARRVPKPSSRYGYADLICYALNTANEVQGFEPKTYKEAMESSEAQDWMKAVHEEMKSLQKNLTWKLVSLPTGKKVISCKWIFKRKDGIPGVEAPRFKARLVARGFTQVEGVDYNEIFSPVVKHCSIRILLSIVN</sequence>
<dbReference type="GO" id="GO:0015074">
    <property type="term" value="P:DNA integration"/>
    <property type="evidence" value="ECO:0007669"/>
    <property type="project" value="InterPro"/>
</dbReference>
<dbReference type="InterPro" id="IPR013103">
    <property type="entry name" value="RVT_2"/>
</dbReference>
<feature type="compositionally biased region" description="Polar residues" evidence="3">
    <location>
        <begin position="321"/>
        <end position="334"/>
    </location>
</feature>
<dbReference type="SUPFAM" id="SSF53098">
    <property type="entry name" value="Ribonuclease H-like"/>
    <property type="match status" value="1"/>
</dbReference>
<keyword evidence="6" id="KW-1185">Reference proteome</keyword>
<keyword evidence="1" id="KW-0479">Metal-binding</keyword>
<evidence type="ECO:0000256" key="1">
    <source>
        <dbReference type="ARBA" id="ARBA00022723"/>
    </source>
</evidence>
<dbReference type="InterPro" id="IPR025724">
    <property type="entry name" value="GAG-pre-integrase_dom"/>
</dbReference>
<feature type="region of interest" description="Disordered" evidence="3">
    <location>
        <begin position="306"/>
        <end position="351"/>
    </location>
</feature>
<gene>
    <name evidence="5" type="ORF">KK1_042497</name>
</gene>
<dbReference type="PANTHER" id="PTHR42648:SF28">
    <property type="entry name" value="TRANSPOSON-ENCODED PROTEIN WITH RIBONUCLEASE H-LIKE AND RETROVIRUS ZINC FINGER-LIKE DOMAINS"/>
    <property type="match status" value="1"/>
</dbReference>
<dbReference type="Pfam" id="PF07727">
    <property type="entry name" value="RVT_2"/>
    <property type="match status" value="1"/>
</dbReference>
<dbReference type="PROSITE" id="PS50994">
    <property type="entry name" value="INTEGRASE"/>
    <property type="match status" value="1"/>
</dbReference>
<evidence type="ECO:0000313" key="5">
    <source>
        <dbReference type="EMBL" id="KYP36391.1"/>
    </source>
</evidence>
<dbReference type="GO" id="GO:0046872">
    <property type="term" value="F:metal ion binding"/>
    <property type="evidence" value="ECO:0007669"/>
    <property type="project" value="UniProtKB-KW"/>
</dbReference>
<accession>A0A151R1B6</accession>
<keyword evidence="2" id="KW-0378">Hydrolase</keyword>
<dbReference type="InterPro" id="IPR057670">
    <property type="entry name" value="SH3_retrovirus"/>
</dbReference>
<name>A0A151R1B6_CAJCA</name>
<organism evidence="5 6">
    <name type="scientific">Cajanus cajan</name>
    <name type="common">Pigeon pea</name>
    <name type="synonym">Cajanus indicus</name>
    <dbReference type="NCBI Taxonomy" id="3821"/>
    <lineage>
        <taxon>Eukaryota</taxon>
        <taxon>Viridiplantae</taxon>
        <taxon>Streptophyta</taxon>
        <taxon>Embryophyta</taxon>
        <taxon>Tracheophyta</taxon>
        <taxon>Spermatophyta</taxon>
        <taxon>Magnoliopsida</taxon>
        <taxon>eudicotyledons</taxon>
        <taxon>Gunneridae</taxon>
        <taxon>Pentapetalae</taxon>
        <taxon>rosids</taxon>
        <taxon>fabids</taxon>
        <taxon>Fabales</taxon>
        <taxon>Fabaceae</taxon>
        <taxon>Papilionoideae</taxon>
        <taxon>50 kb inversion clade</taxon>
        <taxon>NPAAA clade</taxon>
        <taxon>indigoferoid/millettioid clade</taxon>
        <taxon>Phaseoleae</taxon>
        <taxon>Cajanus</taxon>
    </lineage>
</organism>
<dbReference type="Proteomes" id="UP000075243">
    <property type="component" value="Unassembled WGS sequence"/>
</dbReference>
<protein>
    <submittedName>
        <fullName evidence="5">Retrovirus-related Pol polyprotein from transposon TNT 1-94</fullName>
    </submittedName>
</protein>
<dbReference type="InterPro" id="IPR001584">
    <property type="entry name" value="Integrase_cat-core"/>
</dbReference>
<feature type="compositionally biased region" description="Polar residues" evidence="3">
    <location>
        <begin position="342"/>
        <end position="351"/>
    </location>
</feature>
<dbReference type="Gramene" id="C.cajan_37637.t">
    <property type="protein sequence ID" value="C.cajan_37637.t.cds1"/>
    <property type="gene ID" value="C.cajan_37637"/>
</dbReference>
<dbReference type="PANTHER" id="PTHR42648">
    <property type="entry name" value="TRANSPOSASE, PUTATIVE-RELATED"/>
    <property type="match status" value="1"/>
</dbReference>
<dbReference type="GO" id="GO:0016787">
    <property type="term" value="F:hydrolase activity"/>
    <property type="evidence" value="ECO:0007669"/>
    <property type="project" value="UniProtKB-KW"/>
</dbReference>
<dbReference type="Pfam" id="PF00665">
    <property type="entry name" value="rve"/>
    <property type="match status" value="1"/>
</dbReference>
<evidence type="ECO:0000313" key="6">
    <source>
        <dbReference type="Proteomes" id="UP000075243"/>
    </source>
</evidence>
<dbReference type="EMBL" id="KQ484224">
    <property type="protein sequence ID" value="KYP36391.1"/>
    <property type="molecule type" value="Genomic_DNA"/>
</dbReference>
<reference evidence="5" key="1">
    <citation type="journal article" date="2012" name="Nat. Biotechnol.">
        <title>Draft genome sequence of pigeonpea (Cajanus cajan), an orphan legume crop of resource-poor farmers.</title>
        <authorList>
            <person name="Varshney R.K."/>
            <person name="Chen W."/>
            <person name="Li Y."/>
            <person name="Bharti A.K."/>
            <person name="Saxena R.K."/>
            <person name="Schlueter J.A."/>
            <person name="Donoghue M.T."/>
            <person name="Azam S."/>
            <person name="Fan G."/>
            <person name="Whaley A.M."/>
            <person name="Farmer A.D."/>
            <person name="Sheridan J."/>
            <person name="Iwata A."/>
            <person name="Tuteja R."/>
            <person name="Penmetsa R.V."/>
            <person name="Wu W."/>
            <person name="Upadhyaya H.D."/>
            <person name="Yang S.P."/>
            <person name="Shah T."/>
            <person name="Saxena K.B."/>
            <person name="Michael T."/>
            <person name="McCombie W.R."/>
            <person name="Yang B."/>
            <person name="Zhang G."/>
            <person name="Yang H."/>
            <person name="Wang J."/>
            <person name="Spillane C."/>
            <person name="Cook D.R."/>
            <person name="May G.D."/>
            <person name="Xu X."/>
            <person name="Jackson S.A."/>
        </authorList>
    </citation>
    <scope>NUCLEOTIDE SEQUENCE [LARGE SCALE GENOMIC DNA]</scope>
</reference>
<feature type="domain" description="Integrase catalytic" evidence="4">
    <location>
        <begin position="68"/>
        <end position="234"/>
    </location>
</feature>
<dbReference type="InterPro" id="IPR036397">
    <property type="entry name" value="RNaseH_sf"/>
</dbReference>
<dbReference type="InterPro" id="IPR012337">
    <property type="entry name" value="RNaseH-like_sf"/>
</dbReference>
<dbReference type="Pfam" id="PF13976">
    <property type="entry name" value="gag_pre-integrs"/>
    <property type="match status" value="1"/>
</dbReference>
<dbReference type="Gene3D" id="3.30.420.10">
    <property type="entry name" value="Ribonuclease H-like superfamily/Ribonuclease H"/>
    <property type="match status" value="1"/>
</dbReference>
<dbReference type="Pfam" id="PF25597">
    <property type="entry name" value="SH3_retrovirus"/>
    <property type="match status" value="1"/>
</dbReference>
<dbReference type="OMA" id="MAVHAEN"/>
<evidence type="ECO:0000256" key="3">
    <source>
        <dbReference type="SAM" id="MobiDB-lite"/>
    </source>
</evidence>
<evidence type="ECO:0000259" key="4">
    <source>
        <dbReference type="PROSITE" id="PS50994"/>
    </source>
</evidence>
<dbReference type="AlphaFoldDB" id="A0A151R1B6"/>
<dbReference type="InterPro" id="IPR039537">
    <property type="entry name" value="Retrotran_Ty1/copia-like"/>
</dbReference>
<evidence type="ECO:0000256" key="2">
    <source>
        <dbReference type="ARBA" id="ARBA00022801"/>
    </source>
</evidence>